<dbReference type="Pfam" id="PF14870">
    <property type="entry name" value="PSII_BNR"/>
    <property type="match status" value="1"/>
</dbReference>
<dbReference type="AlphaFoldDB" id="A0A076PFY6"/>
<dbReference type="InterPro" id="IPR015943">
    <property type="entry name" value="WD40/YVTN_repeat-like_dom_sf"/>
</dbReference>
<dbReference type="PANTHER" id="PTHR47199">
    <property type="entry name" value="PHOTOSYSTEM II STABILITY/ASSEMBLY FACTOR HCF136, CHLOROPLASTIC"/>
    <property type="match status" value="1"/>
</dbReference>
<dbReference type="InterPro" id="IPR028203">
    <property type="entry name" value="PSII_CF48-like_dom"/>
</dbReference>
<dbReference type="HOGENOM" id="CLU_063224_1_0_4"/>
<keyword evidence="1" id="KW-0602">Photosynthesis</keyword>
<dbReference type="GO" id="GO:0009523">
    <property type="term" value="C:photosystem II"/>
    <property type="evidence" value="ECO:0007669"/>
    <property type="project" value="UniProtKB-KW"/>
</dbReference>
<evidence type="ECO:0000313" key="7">
    <source>
        <dbReference type="Proteomes" id="UP000028782"/>
    </source>
</evidence>
<gene>
    <name evidence="6" type="ORF">O987_07705</name>
</gene>
<proteinExistence type="predicted"/>
<organism evidence="6 7">
    <name type="scientific">Comamonas testosteroni TK102</name>
    <dbReference type="NCBI Taxonomy" id="1392005"/>
    <lineage>
        <taxon>Bacteria</taxon>
        <taxon>Pseudomonadati</taxon>
        <taxon>Pseudomonadota</taxon>
        <taxon>Betaproteobacteria</taxon>
        <taxon>Burkholderiales</taxon>
        <taxon>Comamonadaceae</taxon>
        <taxon>Comamonas</taxon>
    </lineage>
</organism>
<evidence type="ECO:0000256" key="1">
    <source>
        <dbReference type="ARBA" id="ARBA00022531"/>
    </source>
</evidence>
<dbReference type="EMBL" id="CP006704">
    <property type="protein sequence ID" value="AIJ45689.1"/>
    <property type="molecule type" value="Genomic_DNA"/>
</dbReference>
<feature type="domain" description="Photosynthesis system II assembly factor Ycf48/Hcf136-like" evidence="5">
    <location>
        <begin position="70"/>
        <end position="241"/>
    </location>
</feature>
<reference evidence="6 7" key="1">
    <citation type="journal article" date="2014" name="Genome Announc.">
        <title>Complete Genome Sequence of Polychlorinated Biphenyl Degrader Comamonas testosteroni TK102 (NBRC 109938).</title>
        <authorList>
            <person name="Fukuda K."/>
            <person name="Hosoyama A."/>
            <person name="Tsuchikane K."/>
            <person name="Ohji S."/>
            <person name="Yamazoe A."/>
            <person name="Fujita N."/>
            <person name="Shintani M."/>
            <person name="Kimbara K."/>
        </authorList>
    </citation>
    <scope>NUCLEOTIDE SEQUENCE [LARGE SCALE GENOMIC DNA]</scope>
    <source>
        <strain evidence="6">TK102</strain>
    </source>
</reference>
<evidence type="ECO:0000256" key="3">
    <source>
        <dbReference type="SAM" id="MobiDB-lite"/>
    </source>
</evidence>
<dbReference type="Proteomes" id="UP000028782">
    <property type="component" value="Chromosome"/>
</dbReference>
<keyword evidence="6" id="KW-0378">Hydrolase</keyword>
<protein>
    <submittedName>
        <fullName evidence="6">Glycosyl hydrolase</fullName>
    </submittedName>
</protein>
<keyword evidence="4" id="KW-0732">Signal</keyword>
<dbReference type="CDD" id="cd15482">
    <property type="entry name" value="Sialidase_non-viral"/>
    <property type="match status" value="1"/>
</dbReference>
<feature type="signal peptide" evidence="4">
    <location>
        <begin position="1"/>
        <end position="22"/>
    </location>
</feature>
<feature type="region of interest" description="Disordered" evidence="3">
    <location>
        <begin position="309"/>
        <end position="335"/>
    </location>
</feature>
<dbReference type="KEGG" id="ctes:O987_07705"/>
<accession>A0A076PFY6</accession>
<name>A0A076PFY6_COMTE</name>
<dbReference type="GO" id="GO:0015979">
    <property type="term" value="P:photosynthesis"/>
    <property type="evidence" value="ECO:0007669"/>
    <property type="project" value="UniProtKB-KW"/>
</dbReference>
<evidence type="ECO:0000313" key="6">
    <source>
        <dbReference type="EMBL" id="AIJ45689.1"/>
    </source>
</evidence>
<evidence type="ECO:0000259" key="5">
    <source>
        <dbReference type="Pfam" id="PF14870"/>
    </source>
</evidence>
<dbReference type="SUPFAM" id="SSF110296">
    <property type="entry name" value="Oligoxyloglucan reducing end-specific cellobiohydrolase"/>
    <property type="match status" value="1"/>
</dbReference>
<dbReference type="Gene3D" id="2.130.10.10">
    <property type="entry name" value="YVTN repeat-like/Quinoprotein amine dehydrogenase"/>
    <property type="match status" value="2"/>
</dbReference>
<evidence type="ECO:0000256" key="2">
    <source>
        <dbReference type="ARBA" id="ARBA00023276"/>
    </source>
</evidence>
<dbReference type="GO" id="GO:0016787">
    <property type="term" value="F:hydrolase activity"/>
    <property type="evidence" value="ECO:0007669"/>
    <property type="project" value="UniProtKB-KW"/>
</dbReference>
<keyword evidence="2" id="KW-0604">Photosystem II</keyword>
<dbReference type="RefSeq" id="WP_043371404.1">
    <property type="nucleotide sequence ID" value="NZ_CP006704.1"/>
</dbReference>
<sequence>MKTAVGIGAAALVAFASALAFAPRTPPPLAPTTIGVERSHFNTVTQVGERLLAAGALGEILYSDDKGAHWLQARIKEQRQALLISMAFAPDRKTGFAVGHEDWILRSKDGGSTWEEVAFSKENGEPLMSIARLPSGDWISVGAFGRAITSRDNGQTWEPLALPAEVEDKHMNRIASTEDGKHWLIVGERGLVIRSEDSGASWQIEPEFYKGSFYNAMATRDGGWLIYGMRGNAFVQAAPGTPWLKSAIPAPVSFFGHAQEKDGTLILVGQGSMLGLSKDGGKSFSLQRAKGRATLTDIVLTGPDSGWISSDAGLQPFPPSQQAKAATQADPGATP</sequence>
<evidence type="ECO:0000256" key="4">
    <source>
        <dbReference type="SAM" id="SignalP"/>
    </source>
</evidence>
<feature type="chain" id="PRO_5001715754" evidence="4">
    <location>
        <begin position="23"/>
        <end position="335"/>
    </location>
</feature>
<dbReference type="PANTHER" id="PTHR47199:SF2">
    <property type="entry name" value="PHOTOSYSTEM II STABILITY_ASSEMBLY FACTOR HCF136, CHLOROPLASTIC"/>
    <property type="match status" value="1"/>
</dbReference>